<comment type="caution">
    <text evidence="2">The sequence shown here is derived from an EMBL/GenBank/DDBJ whole genome shotgun (WGS) entry which is preliminary data.</text>
</comment>
<protein>
    <submittedName>
        <fullName evidence="2">Uncharacterized protein</fullName>
    </submittedName>
</protein>
<evidence type="ECO:0000256" key="1">
    <source>
        <dbReference type="SAM" id="MobiDB-lite"/>
    </source>
</evidence>
<dbReference type="AlphaFoldDB" id="A0ABD0NVX1"/>
<feature type="non-terminal residue" evidence="2">
    <location>
        <position position="1"/>
    </location>
</feature>
<feature type="compositionally biased region" description="Basic and acidic residues" evidence="1">
    <location>
        <begin position="120"/>
        <end position="130"/>
    </location>
</feature>
<dbReference type="Proteomes" id="UP001529510">
    <property type="component" value="Unassembled WGS sequence"/>
</dbReference>
<keyword evidence="3" id="KW-1185">Reference proteome</keyword>
<sequence>RRYHPPALPRGRRRTNPSISRLPMSGLLRRTPEQWAAPPSYGRLDVPAEGRRRPGTRGFVMARQDVLDCLRLLLDCQEPLGNVLDSVVEQDDLRDGHLRQVQPKMPLLDHHGGHHLTQGPRRDLRSCITP</sequence>
<feature type="region of interest" description="Disordered" evidence="1">
    <location>
        <begin position="106"/>
        <end position="130"/>
    </location>
</feature>
<feature type="non-terminal residue" evidence="2">
    <location>
        <position position="130"/>
    </location>
</feature>
<feature type="region of interest" description="Disordered" evidence="1">
    <location>
        <begin position="1"/>
        <end position="54"/>
    </location>
</feature>
<accession>A0ABD0NVX1</accession>
<proteinExistence type="predicted"/>
<gene>
    <name evidence="2" type="ORF">M9458_037504</name>
</gene>
<organism evidence="2 3">
    <name type="scientific">Cirrhinus mrigala</name>
    <name type="common">Mrigala</name>
    <dbReference type="NCBI Taxonomy" id="683832"/>
    <lineage>
        <taxon>Eukaryota</taxon>
        <taxon>Metazoa</taxon>
        <taxon>Chordata</taxon>
        <taxon>Craniata</taxon>
        <taxon>Vertebrata</taxon>
        <taxon>Euteleostomi</taxon>
        <taxon>Actinopterygii</taxon>
        <taxon>Neopterygii</taxon>
        <taxon>Teleostei</taxon>
        <taxon>Ostariophysi</taxon>
        <taxon>Cypriniformes</taxon>
        <taxon>Cyprinidae</taxon>
        <taxon>Labeoninae</taxon>
        <taxon>Labeonini</taxon>
        <taxon>Cirrhinus</taxon>
    </lineage>
</organism>
<evidence type="ECO:0000313" key="3">
    <source>
        <dbReference type="Proteomes" id="UP001529510"/>
    </source>
</evidence>
<feature type="compositionally biased region" description="Basic residues" evidence="1">
    <location>
        <begin position="1"/>
        <end position="15"/>
    </location>
</feature>
<reference evidence="2 3" key="1">
    <citation type="submission" date="2024-05" db="EMBL/GenBank/DDBJ databases">
        <title>Genome sequencing and assembly of Indian major carp, Cirrhinus mrigala (Hamilton, 1822).</title>
        <authorList>
            <person name="Mohindra V."/>
            <person name="Chowdhury L.M."/>
            <person name="Lal K."/>
            <person name="Jena J.K."/>
        </authorList>
    </citation>
    <scope>NUCLEOTIDE SEQUENCE [LARGE SCALE GENOMIC DNA]</scope>
    <source>
        <strain evidence="2">CM1030</strain>
        <tissue evidence="2">Blood</tissue>
    </source>
</reference>
<name>A0ABD0NVX1_CIRMR</name>
<dbReference type="EMBL" id="JAMKFB020000019">
    <property type="protein sequence ID" value="KAL0165660.1"/>
    <property type="molecule type" value="Genomic_DNA"/>
</dbReference>
<evidence type="ECO:0000313" key="2">
    <source>
        <dbReference type="EMBL" id="KAL0165660.1"/>
    </source>
</evidence>